<dbReference type="Proteomes" id="UP001142372">
    <property type="component" value="Unassembled WGS sequence"/>
</dbReference>
<proteinExistence type="predicted"/>
<sequence length="339" mass="37079">MQDRRAPRAPGYADIVLDNLSRPYPYAAHHAALDDADARTTPRELHPSFSTSFDWHSCVHMHWLGVSLLGSGLDDERDAALRSALDRSLTPENLSVEIAYLRANPGWERPYGWAWLARLAATCATSDDPDARRWASALDPALDALGDLVSRWVAVTDWPVRHGVHTNTAFGLGMLRDAFRATGRQRAAAVCEEAARRWFAADAAWPHEWERSGQDFLSAGLSEADLMRRMLAPDAFARWFAAFLPGLTPESTVLQPARVVDETDGYQVHLHGLNLSRAAQLARIADALAESGGAGSADLVPMLREASARLLDAGLGAVVTTEFMSSHWLASFAWDALSA</sequence>
<reference evidence="1" key="1">
    <citation type="journal article" date="2014" name="Int. J. Syst. Evol. Microbiol.">
        <title>Complete genome sequence of Corynebacterium casei LMG S-19264T (=DSM 44701T), isolated from a smear-ripened cheese.</title>
        <authorList>
            <consortium name="US DOE Joint Genome Institute (JGI-PGF)"/>
            <person name="Walter F."/>
            <person name="Albersmeier A."/>
            <person name="Kalinowski J."/>
            <person name="Ruckert C."/>
        </authorList>
    </citation>
    <scope>NUCLEOTIDE SEQUENCE</scope>
    <source>
        <strain evidence="1">VKM Ac-1401</strain>
    </source>
</reference>
<name>A0A9W6H7A2_9MICO</name>
<gene>
    <name evidence="1" type="ORF">GCM10017584_01610</name>
</gene>
<organism evidence="1 2">
    <name type="scientific">Leifsonia poae</name>
    <dbReference type="NCBI Taxonomy" id="110933"/>
    <lineage>
        <taxon>Bacteria</taxon>
        <taxon>Bacillati</taxon>
        <taxon>Actinomycetota</taxon>
        <taxon>Actinomycetes</taxon>
        <taxon>Micrococcales</taxon>
        <taxon>Microbacteriaceae</taxon>
        <taxon>Leifsonia</taxon>
    </lineage>
</organism>
<dbReference type="InterPro" id="IPR021365">
    <property type="entry name" value="DUF2891"/>
</dbReference>
<protein>
    <recommendedName>
        <fullName evidence="3">DUF2891 domain-containing protein</fullName>
    </recommendedName>
</protein>
<dbReference type="AlphaFoldDB" id="A0A9W6H7A2"/>
<evidence type="ECO:0008006" key="3">
    <source>
        <dbReference type="Google" id="ProtNLM"/>
    </source>
</evidence>
<accession>A0A9W6H7A2</accession>
<dbReference type="Pfam" id="PF11199">
    <property type="entry name" value="DUF2891"/>
    <property type="match status" value="1"/>
</dbReference>
<dbReference type="EMBL" id="BSEN01000001">
    <property type="protein sequence ID" value="GLJ74588.1"/>
    <property type="molecule type" value="Genomic_DNA"/>
</dbReference>
<dbReference type="RefSeq" id="WP_271175292.1">
    <property type="nucleotide sequence ID" value="NZ_BAAAJO010000001.1"/>
</dbReference>
<reference evidence="1" key="2">
    <citation type="submission" date="2023-01" db="EMBL/GenBank/DDBJ databases">
        <authorList>
            <person name="Sun Q."/>
            <person name="Evtushenko L."/>
        </authorList>
    </citation>
    <scope>NUCLEOTIDE SEQUENCE</scope>
    <source>
        <strain evidence="1">VKM Ac-1401</strain>
    </source>
</reference>
<evidence type="ECO:0000313" key="1">
    <source>
        <dbReference type="EMBL" id="GLJ74588.1"/>
    </source>
</evidence>
<keyword evidence="2" id="KW-1185">Reference proteome</keyword>
<comment type="caution">
    <text evidence="1">The sequence shown here is derived from an EMBL/GenBank/DDBJ whole genome shotgun (WGS) entry which is preliminary data.</text>
</comment>
<evidence type="ECO:0000313" key="2">
    <source>
        <dbReference type="Proteomes" id="UP001142372"/>
    </source>
</evidence>